<proteinExistence type="predicted"/>
<dbReference type="EMBL" id="CP110509">
    <property type="protein sequence ID" value="WMB27570.1"/>
    <property type="molecule type" value="Genomic_DNA"/>
</dbReference>
<name>A0ABY9LHD5_9STRE</name>
<accession>A0ABY9LHD5</accession>
<protein>
    <submittedName>
        <fullName evidence="1">DUF1433 domain-containing protein</fullName>
    </submittedName>
</protein>
<evidence type="ECO:0000313" key="1">
    <source>
        <dbReference type="EMBL" id="WMB27570.1"/>
    </source>
</evidence>
<dbReference type="RefSeq" id="WP_018367044.1">
    <property type="nucleotide sequence ID" value="NZ_CP104407.1"/>
</dbReference>
<sequence>MKKKILSCIVIMILLIGGGFAMKSIFNGQEMIESKNKQTSEINVKKEEKRMAEYVNNHYKGIKKIEFMNFDKNSSTGTWLSDAKINNLYMVTFNLFGEEGDIEIDEHISKSNGKELQLKKQTTNDNNPKIEIIYSEEVKNDN</sequence>
<evidence type="ECO:0000313" key="2">
    <source>
        <dbReference type="Proteomes" id="UP001238096"/>
    </source>
</evidence>
<reference evidence="2" key="1">
    <citation type="submission" date="2022-10" db="EMBL/GenBank/DDBJ databases">
        <title>Streptococcus didelphis as causative of fatal infections in opossums (Didelphis albiventris).</title>
        <authorList>
            <person name="Breyer G.M."/>
            <person name="Da Silva M.E.R.J."/>
            <person name="Siqueira F.M."/>
        </authorList>
    </citation>
    <scope>NUCLEOTIDE SEQUENCE [LARGE SCALE GENOMIC DNA]</scope>
    <source>
        <strain evidence="2">LBVP101/21</strain>
    </source>
</reference>
<organism evidence="1 2">
    <name type="scientific">Streptococcus didelphis</name>
    <dbReference type="NCBI Taxonomy" id="102886"/>
    <lineage>
        <taxon>Bacteria</taxon>
        <taxon>Bacillati</taxon>
        <taxon>Bacillota</taxon>
        <taxon>Bacilli</taxon>
        <taxon>Lactobacillales</taxon>
        <taxon>Streptococcaceae</taxon>
        <taxon>Streptococcus</taxon>
    </lineage>
</organism>
<dbReference type="Proteomes" id="UP001238096">
    <property type="component" value="Chromosome"/>
</dbReference>
<keyword evidence="2" id="KW-1185">Reference proteome</keyword>
<gene>
    <name evidence="1" type="ORF">N1496_05010</name>
</gene>